<evidence type="ECO:0000256" key="5">
    <source>
        <dbReference type="SAM" id="Phobius"/>
    </source>
</evidence>
<feature type="transmembrane region" description="Helical" evidence="5">
    <location>
        <begin position="284"/>
        <end position="304"/>
    </location>
</feature>
<dbReference type="CDD" id="cd09299">
    <property type="entry name" value="TDT"/>
    <property type="match status" value="1"/>
</dbReference>
<reference evidence="6 7" key="1">
    <citation type="submission" date="2017-04" db="EMBL/GenBank/DDBJ databases">
        <authorList>
            <person name="Varghese N."/>
            <person name="Submissions S."/>
        </authorList>
    </citation>
    <scope>NUCLEOTIDE SEQUENCE [LARGE SCALE GENOMIC DNA]</scope>
    <source>
        <strain evidence="6 7">DSM 9789</strain>
    </source>
</reference>
<feature type="transmembrane region" description="Helical" evidence="5">
    <location>
        <begin position="43"/>
        <end position="63"/>
    </location>
</feature>
<feature type="transmembrane region" description="Helical" evidence="5">
    <location>
        <begin position="142"/>
        <end position="165"/>
    </location>
</feature>
<comment type="caution">
    <text evidence="6">The sequence shown here is derived from an EMBL/GenBank/DDBJ whole genome shotgun (WGS) entry which is preliminary data.</text>
</comment>
<keyword evidence="7" id="KW-1185">Reference proteome</keyword>
<comment type="subcellular location">
    <subcellularLocation>
        <location evidence="1">Membrane</location>
        <topology evidence="1">Multi-pass membrane protein</topology>
    </subcellularLocation>
</comment>
<proteinExistence type="predicted"/>
<dbReference type="Proteomes" id="UP000192315">
    <property type="component" value="Unassembled WGS sequence"/>
</dbReference>
<dbReference type="InterPro" id="IPR038665">
    <property type="entry name" value="Voltage-dep_anion_channel_sf"/>
</dbReference>
<dbReference type="Gene3D" id="1.50.10.150">
    <property type="entry name" value="Voltage-dependent anion channel"/>
    <property type="match status" value="1"/>
</dbReference>
<feature type="transmembrane region" description="Helical" evidence="5">
    <location>
        <begin position="177"/>
        <end position="198"/>
    </location>
</feature>
<evidence type="ECO:0000313" key="6">
    <source>
        <dbReference type="EMBL" id="SMD30166.1"/>
    </source>
</evidence>
<feature type="transmembrane region" description="Helical" evidence="5">
    <location>
        <begin position="79"/>
        <end position="100"/>
    </location>
</feature>
<feature type="transmembrane region" description="Helical" evidence="5">
    <location>
        <begin position="106"/>
        <end position="130"/>
    </location>
</feature>
<feature type="transmembrane region" description="Helical" evidence="5">
    <location>
        <begin position="258"/>
        <end position="277"/>
    </location>
</feature>
<dbReference type="GO" id="GO:0055085">
    <property type="term" value="P:transmembrane transport"/>
    <property type="evidence" value="ECO:0007669"/>
    <property type="project" value="InterPro"/>
</dbReference>
<gene>
    <name evidence="6" type="ORF">SAMN02745355_0027</name>
</gene>
<protein>
    <submittedName>
        <fullName evidence="6">Voltage-dependent anion channel</fullName>
    </submittedName>
</protein>
<keyword evidence="3 5" id="KW-1133">Transmembrane helix</keyword>
<dbReference type="Pfam" id="PF03595">
    <property type="entry name" value="SLAC1"/>
    <property type="match status" value="1"/>
</dbReference>
<sequence>MKYRGAGPEWFGPVVGTLSVSLTLYLISLVYNNSIIFRIGSYVYYLDLFIFFFVLVSLFYYYISGNGNIIDDSFNIQKFPFFGFIGILYFALAFFFYAYIGINRDIAFIMLYLYYFFYAYMVILNLLLSYRIYTGAIKYENIAYTSLIPIISLAGNIILSSILMPPTLDYFINYRDILISMYMLIMAGTGIAVLQFIFIGNISIMAHMNNGRQKAPATMIPLGASSMIAINLLFMPIFNKLKIFYVPEYLAVDVSTMLWGFEVLSFLTGLVMAIFHFRNKPSVATWAYVFPSGISTFANYLLYIETGLQLFKYSILIISIGVYGLYIYSLKNTFIIIKNALKNS</sequence>
<name>A0A8G2FVC3_PICTO</name>
<evidence type="ECO:0000256" key="1">
    <source>
        <dbReference type="ARBA" id="ARBA00004141"/>
    </source>
</evidence>
<feature type="transmembrane region" description="Helical" evidence="5">
    <location>
        <begin position="219"/>
        <end position="238"/>
    </location>
</feature>
<accession>A0A8G2FVC3</accession>
<evidence type="ECO:0000256" key="2">
    <source>
        <dbReference type="ARBA" id="ARBA00022692"/>
    </source>
</evidence>
<dbReference type="GO" id="GO:0016020">
    <property type="term" value="C:membrane"/>
    <property type="evidence" value="ECO:0007669"/>
    <property type="project" value="UniProtKB-SubCell"/>
</dbReference>
<dbReference type="EMBL" id="FWYE01000001">
    <property type="protein sequence ID" value="SMD30166.1"/>
    <property type="molecule type" value="Genomic_DNA"/>
</dbReference>
<keyword evidence="2 5" id="KW-0812">Transmembrane</keyword>
<organism evidence="6 7">
    <name type="scientific">Picrophilus torridus (strain ATCC 700027 / DSM 9790 / JCM 10055 / NBRC 100828 / KAW 2/3)</name>
    <dbReference type="NCBI Taxonomy" id="1122961"/>
    <lineage>
        <taxon>Archaea</taxon>
        <taxon>Methanobacteriati</taxon>
        <taxon>Thermoplasmatota</taxon>
        <taxon>Thermoplasmata</taxon>
        <taxon>Thermoplasmatales</taxon>
        <taxon>Picrophilaceae</taxon>
        <taxon>Picrophilus</taxon>
    </lineage>
</organism>
<dbReference type="RefSeq" id="WP_084272233.1">
    <property type="nucleotide sequence ID" value="NZ_FWYE01000001.1"/>
</dbReference>
<evidence type="ECO:0000256" key="3">
    <source>
        <dbReference type="ARBA" id="ARBA00022989"/>
    </source>
</evidence>
<dbReference type="AlphaFoldDB" id="A0A8G2FVC3"/>
<keyword evidence="4 5" id="KW-0472">Membrane</keyword>
<dbReference type="InterPro" id="IPR004695">
    <property type="entry name" value="SLAC1/Mae1/Ssu1/TehA"/>
</dbReference>
<feature type="transmembrane region" description="Helical" evidence="5">
    <location>
        <begin position="310"/>
        <end position="328"/>
    </location>
</feature>
<feature type="transmembrane region" description="Helical" evidence="5">
    <location>
        <begin position="12"/>
        <end position="31"/>
    </location>
</feature>
<evidence type="ECO:0000256" key="4">
    <source>
        <dbReference type="ARBA" id="ARBA00023136"/>
    </source>
</evidence>
<evidence type="ECO:0000313" key="7">
    <source>
        <dbReference type="Proteomes" id="UP000192315"/>
    </source>
</evidence>